<dbReference type="InterPro" id="IPR015421">
    <property type="entry name" value="PyrdxlP-dep_Trfase_major"/>
</dbReference>
<comment type="caution">
    <text evidence="10">The sequence shown here is derived from an EMBL/GenBank/DDBJ whole genome shotgun (WGS) entry which is preliminary data.</text>
</comment>
<dbReference type="Proteomes" id="UP000035996">
    <property type="component" value="Unassembled WGS sequence"/>
</dbReference>
<dbReference type="PANTHER" id="PTHR11808:SF80">
    <property type="entry name" value="CYSTATHIONINE GAMMA-LYASE"/>
    <property type="match status" value="1"/>
</dbReference>
<dbReference type="SUPFAM" id="SSF53383">
    <property type="entry name" value="PLP-dependent transferases"/>
    <property type="match status" value="1"/>
</dbReference>
<comment type="similarity">
    <text evidence="2 9">Belongs to the trans-sulfuration enzymes family.</text>
</comment>
<comment type="catalytic activity">
    <reaction evidence="7">
        <text>L-methionine + H2O = methanethiol + 2-oxobutanoate + NH4(+)</text>
        <dbReference type="Rhea" id="RHEA:23800"/>
        <dbReference type="ChEBI" id="CHEBI:15377"/>
        <dbReference type="ChEBI" id="CHEBI:16007"/>
        <dbReference type="ChEBI" id="CHEBI:16763"/>
        <dbReference type="ChEBI" id="CHEBI:28938"/>
        <dbReference type="ChEBI" id="CHEBI:57844"/>
        <dbReference type="EC" id="4.4.1.11"/>
    </reaction>
    <physiologicalReaction direction="left-to-right" evidence="7">
        <dbReference type="Rhea" id="RHEA:23801"/>
    </physiologicalReaction>
</comment>
<dbReference type="PANTHER" id="PTHR11808">
    <property type="entry name" value="TRANS-SULFURATION ENZYME FAMILY MEMBER"/>
    <property type="match status" value="1"/>
</dbReference>
<dbReference type="PROSITE" id="PS00868">
    <property type="entry name" value="CYS_MET_METAB_PP"/>
    <property type="match status" value="1"/>
</dbReference>
<dbReference type="GO" id="GO:0019346">
    <property type="term" value="P:transsulfuration"/>
    <property type="evidence" value="ECO:0007669"/>
    <property type="project" value="InterPro"/>
</dbReference>
<evidence type="ECO:0000256" key="5">
    <source>
        <dbReference type="ARBA" id="ARBA00047199"/>
    </source>
</evidence>
<dbReference type="PATRIC" id="fig|157733.3.peg.94"/>
<organism evidence="10 11">
    <name type="scientific">Guptibacillus hwajinpoensis</name>
    <dbReference type="NCBI Taxonomy" id="208199"/>
    <lineage>
        <taxon>Bacteria</taxon>
        <taxon>Bacillati</taxon>
        <taxon>Bacillota</taxon>
        <taxon>Bacilli</taxon>
        <taxon>Bacillales</taxon>
        <taxon>Guptibacillaceae</taxon>
        <taxon>Guptibacillus</taxon>
    </lineage>
</organism>
<reference evidence="10" key="1">
    <citation type="submission" date="2015-06" db="EMBL/GenBank/DDBJ databases">
        <authorList>
            <person name="Liu B."/>
            <person name="Wang J."/>
            <person name="Zhu Y."/>
            <person name="Liu G."/>
            <person name="Chen Q."/>
            <person name="Zheng C."/>
            <person name="Che J."/>
            <person name="Ge C."/>
            <person name="Shi H."/>
            <person name="Pan Z."/>
            <person name="Liu X."/>
        </authorList>
    </citation>
    <scope>NUCLEOTIDE SEQUENCE [LARGE SCALE GENOMIC DNA]</scope>
    <source>
        <strain evidence="10">DSM 16346</strain>
    </source>
</reference>
<dbReference type="EMBL" id="LELK01000008">
    <property type="protein sequence ID" value="KMM36290.1"/>
    <property type="molecule type" value="Genomic_DNA"/>
</dbReference>
<dbReference type="GO" id="GO:0030170">
    <property type="term" value="F:pyridoxal phosphate binding"/>
    <property type="evidence" value="ECO:0007669"/>
    <property type="project" value="InterPro"/>
</dbReference>
<evidence type="ECO:0000256" key="4">
    <source>
        <dbReference type="ARBA" id="ARBA00047175"/>
    </source>
</evidence>
<dbReference type="GO" id="GO:0005737">
    <property type="term" value="C:cytoplasm"/>
    <property type="evidence" value="ECO:0007669"/>
    <property type="project" value="TreeGrafter"/>
</dbReference>
<dbReference type="EC" id="4.4.1.2" evidence="4"/>
<dbReference type="RefSeq" id="WP_048313060.1">
    <property type="nucleotide sequence ID" value="NZ_CP119526.1"/>
</dbReference>
<evidence type="ECO:0000256" key="3">
    <source>
        <dbReference type="ARBA" id="ARBA00022898"/>
    </source>
</evidence>
<dbReference type="Gene3D" id="3.90.1150.10">
    <property type="entry name" value="Aspartate Aminotransferase, domain 1"/>
    <property type="match status" value="1"/>
</dbReference>
<comment type="cofactor">
    <cofactor evidence="1 9">
        <name>pyridoxal 5'-phosphate</name>
        <dbReference type="ChEBI" id="CHEBI:597326"/>
    </cofactor>
</comment>
<evidence type="ECO:0000256" key="7">
    <source>
        <dbReference type="ARBA" id="ARBA00052699"/>
    </source>
</evidence>
<protein>
    <recommendedName>
        <fullName evidence="4">homocysteine desulfhydrase</fullName>
        <ecNumber evidence="4">4.4.1.2</ecNumber>
    </recommendedName>
    <alternativeName>
        <fullName evidence="5">Homocysteine desulfhydrase</fullName>
    </alternativeName>
</protein>
<accession>A0A0J6CT70</accession>
<evidence type="ECO:0000313" key="11">
    <source>
        <dbReference type="Proteomes" id="UP000035996"/>
    </source>
</evidence>
<keyword evidence="3 8" id="KW-0663">Pyridoxal phosphate</keyword>
<name>A0A0J6CT70_9BACL</name>
<gene>
    <name evidence="10" type="ORF">AB986_18240</name>
</gene>
<dbReference type="InterPro" id="IPR054542">
    <property type="entry name" value="Cys_met_metab_PP"/>
</dbReference>
<dbReference type="CDD" id="cd00614">
    <property type="entry name" value="CGS_like"/>
    <property type="match status" value="1"/>
</dbReference>
<evidence type="ECO:0000313" key="10">
    <source>
        <dbReference type="EMBL" id="KMM36290.1"/>
    </source>
</evidence>
<dbReference type="Pfam" id="PF01053">
    <property type="entry name" value="Cys_Met_Meta_PP"/>
    <property type="match status" value="1"/>
</dbReference>
<feature type="modified residue" description="N6-(pyridoxal phosphate)lysine" evidence="8">
    <location>
        <position position="205"/>
    </location>
</feature>
<proteinExistence type="inferred from homology"/>
<comment type="catalytic activity">
    <reaction evidence="6">
        <text>L-homocysteine + H2O = 2-oxobutanoate + hydrogen sulfide + NH4(+) + H(+)</text>
        <dbReference type="Rhea" id="RHEA:14501"/>
        <dbReference type="ChEBI" id="CHEBI:15377"/>
        <dbReference type="ChEBI" id="CHEBI:15378"/>
        <dbReference type="ChEBI" id="CHEBI:16763"/>
        <dbReference type="ChEBI" id="CHEBI:28938"/>
        <dbReference type="ChEBI" id="CHEBI:29919"/>
        <dbReference type="ChEBI" id="CHEBI:58199"/>
        <dbReference type="EC" id="4.4.1.2"/>
    </reaction>
    <physiologicalReaction direction="left-to-right" evidence="6">
        <dbReference type="Rhea" id="RHEA:14502"/>
    </physiologicalReaction>
</comment>
<dbReference type="Gene3D" id="3.40.640.10">
    <property type="entry name" value="Type I PLP-dependent aspartate aminotransferase-like (Major domain)"/>
    <property type="match status" value="1"/>
</dbReference>
<dbReference type="PIRSF" id="PIRSF001434">
    <property type="entry name" value="CGS"/>
    <property type="match status" value="1"/>
</dbReference>
<dbReference type="InterPro" id="IPR000277">
    <property type="entry name" value="Cys/Met-Metab_PyrdxlP-dep_enz"/>
</dbReference>
<dbReference type="AlphaFoldDB" id="A0A0J6CT70"/>
<sequence>MDFHFDTKAVNFPRKTKGDTVSKVKPIYQTSAFVFEDLDDLESFYEGKKDYLYTRVSNPNTDDLGMGVADLEGAPKGVATSSGLSAILAGVLSVVKAGDHIVACEDLYGGTYSLFAGELPDFGIEVSFVDFTKKDEVENAIRPNTKLLYTESVTNPLLRVEDLQMLSEIGEKHNLVTMVDNTFATPYLLQPYRIGIDLVVHSATKYIGGHSDVTAGVIVGREDLLAKAKAKVINLGANLSPFEAWLGCRGLKTMSVRMERHVRNAAFLASELKGVEGIKNVYYPEYVSERGNGAMVSIELDEGTDVKTFFKSLDWVKIIPTLAGLDTTVSYPIGTSHRTIPESTRQKLGITKQLVRISVGIENENDIVAAFKQAVEKSL</sequence>
<keyword evidence="11" id="KW-1185">Reference proteome</keyword>
<dbReference type="InterPro" id="IPR015422">
    <property type="entry name" value="PyrdxlP-dep_Trfase_small"/>
</dbReference>
<evidence type="ECO:0000256" key="2">
    <source>
        <dbReference type="ARBA" id="ARBA00009077"/>
    </source>
</evidence>
<dbReference type="GO" id="GO:0047982">
    <property type="term" value="F:homocysteine desulfhydrase activity"/>
    <property type="evidence" value="ECO:0007669"/>
    <property type="project" value="UniProtKB-EC"/>
</dbReference>
<evidence type="ECO:0000256" key="6">
    <source>
        <dbReference type="ARBA" id="ARBA00048780"/>
    </source>
</evidence>
<evidence type="ECO:0000256" key="9">
    <source>
        <dbReference type="RuleBase" id="RU362118"/>
    </source>
</evidence>
<dbReference type="OrthoDB" id="9803887at2"/>
<dbReference type="GO" id="GO:0018826">
    <property type="term" value="F:methionine gamma-lyase activity"/>
    <property type="evidence" value="ECO:0007669"/>
    <property type="project" value="UniProtKB-EC"/>
</dbReference>
<dbReference type="FunFam" id="3.40.640.10:FF:000046">
    <property type="entry name" value="Cystathionine gamma-lyase"/>
    <property type="match status" value="1"/>
</dbReference>
<dbReference type="STRING" id="157733.AB986_18240"/>
<evidence type="ECO:0000256" key="1">
    <source>
        <dbReference type="ARBA" id="ARBA00001933"/>
    </source>
</evidence>
<dbReference type="InterPro" id="IPR015424">
    <property type="entry name" value="PyrdxlP-dep_Trfase"/>
</dbReference>
<evidence type="ECO:0000256" key="8">
    <source>
        <dbReference type="PIRSR" id="PIRSR001434-2"/>
    </source>
</evidence>